<feature type="transmembrane region" description="Helical" evidence="10">
    <location>
        <begin position="6"/>
        <end position="26"/>
    </location>
</feature>
<reference evidence="12" key="1">
    <citation type="submission" date="2020-06" db="EMBL/GenBank/DDBJ databases">
        <title>Haloterrigena sp. nov., an extremely halophilic archaeon isolated from a saline sediment.</title>
        <authorList>
            <person name="Liu B.-B."/>
        </authorList>
    </citation>
    <scope>NUCLEOTIDE SEQUENCE</scope>
    <source>
        <strain evidence="12">SYSU A121-1</strain>
    </source>
</reference>
<dbReference type="GO" id="GO:0015297">
    <property type="term" value="F:antiporter activity"/>
    <property type="evidence" value="ECO:0007669"/>
    <property type="project" value="UniProtKB-KW"/>
</dbReference>
<dbReference type="GO" id="GO:0016020">
    <property type="term" value="C:membrane"/>
    <property type="evidence" value="ECO:0007669"/>
    <property type="project" value="UniProtKB-SubCell"/>
</dbReference>
<evidence type="ECO:0000256" key="5">
    <source>
        <dbReference type="ARBA" id="ARBA00022989"/>
    </source>
</evidence>
<evidence type="ECO:0000256" key="9">
    <source>
        <dbReference type="ARBA" id="ARBA00023201"/>
    </source>
</evidence>
<gene>
    <name evidence="12" type="ORF">HT576_14525</name>
</gene>
<evidence type="ECO:0000256" key="7">
    <source>
        <dbReference type="ARBA" id="ARBA00023065"/>
    </source>
</evidence>
<evidence type="ECO:0000256" key="10">
    <source>
        <dbReference type="SAM" id="Phobius"/>
    </source>
</evidence>
<feature type="domain" description="Cation/H+ exchanger transmembrane" evidence="11">
    <location>
        <begin position="16"/>
        <end position="390"/>
    </location>
</feature>
<protein>
    <submittedName>
        <fullName evidence="12">Cation:proton antiporter</fullName>
    </submittedName>
</protein>
<dbReference type="Proteomes" id="UP000728647">
    <property type="component" value="Unassembled WGS sequence"/>
</dbReference>
<evidence type="ECO:0000256" key="8">
    <source>
        <dbReference type="ARBA" id="ARBA00023136"/>
    </source>
</evidence>
<keyword evidence="9" id="KW-0739">Sodium transport</keyword>
<comment type="caution">
    <text evidence="12">The sequence shown here is derived from an EMBL/GenBank/DDBJ whole genome shotgun (WGS) entry which is preliminary data.</text>
</comment>
<feature type="transmembrane region" description="Helical" evidence="10">
    <location>
        <begin position="276"/>
        <end position="299"/>
    </location>
</feature>
<evidence type="ECO:0000313" key="12">
    <source>
        <dbReference type="EMBL" id="NUB92232.1"/>
    </source>
</evidence>
<feature type="transmembrane region" description="Helical" evidence="10">
    <location>
        <begin position="306"/>
        <end position="327"/>
    </location>
</feature>
<dbReference type="EMBL" id="JABURA010000001">
    <property type="protein sequence ID" value="NUB92232.1"/>
    <property type="molecule type" value="Genomic_DNA"/>
</dbReference>
<dbReference type="Gene3D" id="1.20.1530.20">
    <property type="match status" value="1"/>
</dbReference>
<dbReference type="PANTHER" id="PTHR43562">
    <property type="entry name" value="NAPA-TYPE SODIUM/HYDROGEN ANTIPORTER"/>
    <property type="match status" value="1"/>
</dbReference>
<feature type="transmembrane region" description="Helical" evidence="10">
    <location>
        <begin position="89"/>
        <end position="111"/>
    </location>
</feature>
<keyword evidence="8 10" id="KW-0472">Membrane</keyword>
<evidence type="ECO:0000256" key="2">
    <source>
        <dbReference type="ARBA" id="ARBA00022448"/>
    </source>
</evidence>
<feature type="transmembrane region" description="Helical" evidence="10">
    <location>
        <begin position="150"/>
        <end position="173"/>
    </location>
</feature>
<dbReference type="GO" id="GO:1902600">
    <property type="term" value="P:proton transmembrane transport"/>
    <property type="evidence" value="ECO:0007669"/>
    <property type="project" value="InterPro"/>
</dbReference>
<feature type="transmembrane region" description="Helical" evidence="10">
    <location>
        <begin position="339"/>
        <end position="360"/>
    </location>
</feature>
<proteinExistence type="predicted"/>
<feature type="transmembrane region" description="Helical" evidence="10">
    <location>
        <begin position="58"/>
        <end position="77"/>
    </location>
</feature>
<keyword evidence="6" id="KW-0915">Sodium</keyword>
<keyword evidence="7" id="KW-0406">Ion transport</keyword>
<feature type="transmembrane region" description="Helical" evidence="10">
    <location>
        <begin position="117"/>
        <end position="138"/>
    </location>
</feature>
<dbReference type="Pfam" id="PF00999">
    <property type="entry name" value="Na_H_Exchanger"/>
    <property type="match status" value="1"/>
</dbReference>
<accession>A0A8J8KGN4</accession>
<dbReference type="RefSeq" id="WP_174702403.1">
    <property type="nucleotide sequence ID" value="NZ_JABURA010000001.1"/>
</dbReference>
<keyword evidence="2" id="KW-0813">Transport</keyword>
<feature type="transmembrane region" description="Helical" evidence="10">
    <location>
        <begin position="372"/>
        <end position="392"/>
    </location>
</feature>
<feature type="transmembrane region" description="Helical" evidence="10">
    <location>
        <begin position="226"/>
        <end position="256"/>
    </location>
</feature>
<evidence type="ECO:0000256" key="4">
    <source>
        <dbReference type="ARBA" id="ARBA00022692"/>
    </source>
</evidence>
<dbReference type="InterPro" id="IPR038770">
    <property type="entry name" value="Na+/solute_symporter_sf"/>
</dbReference>
<dbReference type="AlphaFoldDB" id="A0A8J8KGN4"/>
<dbReference type="OrthoDB" id="12029at2157"/>
<name>A0A8J8KGN4_9EURY</name>
<keyword evidence="5 10" id="KW-1133">Transmembrane helix</keyword>
<dbReference type="InterPro" id="IPR006153">
    <property type="entry name" value="Cation/H_exchanger_TM"/>
</dbReference>
<evidence type="ECO:0000256" key="6">
    <source>
        <dbReference type="ARBA" id="ARBA00023053"/>
    </source>
</evidence>
<evidence type="ECO:0000259" key="11">
    <source>
        <dbReference type="Pfam" id="PF00999"/>
    </source>
</evidence>
<evidence type="ECO:0000256" key="3">
    <source>
        <dbReference type="ARBA" id="ARBA00022449"/>
    </source>
</evidence>
<dbReference type="PANTHER" id="PTHR43562:SF3">
    <property type="entry name" value="SODIUM ION_PROTON EXCHANGER (EUROFUNG)"/>
    <property type="match status" value="1"/>
</dbReference>
<comment type="subcellular location">
    <subcellularLocation>
        <location evidence="1">Membrane</location>
        <topology evidence="1">Multi-pass membrane protein</topology>
    </subcellularLocation>
</comment>
<keyword evidence="4 10" id="KW-0812">Transmembrane</keyword>
<sequence length="410" mass="44068">MVEAVHIDILSLLLVLTVAWIFGGVAERFGYPTMMGELFAGIVFGPPLLGLLHPSELLTVLSELGVFLLMVFVGMEVDLRELFRLGPQSLLIAFGAFVIPFGLGYGAGILLDISVGAALFLGLAMAATSLATKSRILADLELLDTRIANVLLGGALASDVGVLVAFAGVDSYVTAGAFDATEIGLILAKALAFFVITLLLGYRFLPVAWHHIERQRERYGFVDRTTAFTFALLVSMLFAYLATLAELHMIIGGFMAGMFLRQADVEPDLYEHMHTVIYDLAMGLFAPVFFVTVGFDITFDVFSDSLGVLVALVAIAFLGKIVGSWLFSLPTSLTSREGLVVGFGMNGRGTVEIIIATVALEAGVIDTQMFSILVFIAIFTTALVPVTVTWGVRLLERADELVYVDAVSSD</sequence>
<organism evidence="12 13">
    <name type="scientific">Haloterrigena gelatinilytica</name>
    <dbReference type="NCBI Taxonomy" id="2741724"/>
    <lineage>
        <taxon>Archaea</taxon>
        <taxon>Methanobacteriati</taxon>
        <taxon>Methanobacteriota</taxon>
        <taxon>Stenosarchaea group</taxon>
        <taxon>Halobacteria</taxon>
        <taxon>Halobacteriales</taxon>
        <taxon>Natrialbaceae</taxon>
        <taxon>Haloterrigena</taxon>
    </lineage>
</organism>
<evidence type="ECO:0000256" key="1">
    <source>
        <dbReference type="ARBA" id="ARBA00004141"/>
    </source>
</evidence>
<feature type="transmembrane region" description="Helical" evidence="10">
    <location>
        <begin position="185"/>
        <end position="205"/>
    </location>
</feature>
<dbReference type="GO" id="GO:0006814">
    <property type="term" value="P:sodium ion transport"/>
    <property type="evidence" value="ECO:0007669"/>
    <property type="project" value="UniProtKB-KW"/>
</dbReference>
<keyword evidence="3" id="KW-0050">Antiport</keyword>
<evidence type="ECO:0000313" key="13">
    <source>
        <dbReference type="Proteomes" id="UP000728647"/>
    </source>
</evidence>